<dbReference type="AlphaFoldDB" id="E9B1Q2"/>
<evidence type="ECO:0000256" key="1">
    <source>
        <dbReference type="SAM" id="MobiDB-lite"/>
    </source>
</evidence>
<dbReference type="PhylomeDB" id="E9B1Q2"/>
<feature type="compositionally biased region" description="Low complexity" evidence="1">
    <location>
        <begin position="351"/>
        <end position="365"/>
    </location>
</feature>
<protein>
    <submittedName>
        <fullName evidence="2">Uncharacterized protein</fullName>
    </submittedName>
</protein>
<reference evidence="2 3" key="1">
    <citation type="journal article" date="2011" name="Genome Res.">
        <title>Chromosome and gene copy number variation allow major structural change between species and strains of Leishmania.</title>
        <authorList>
            <person name="Rogers M.B."/>
            <person name="Hilley J.D."/>
            <person name="Dickens N.J."/>
            <person name="Wilkes J."/>
            <person name="Bates P.A."/>
            <person name="Depledge D.P."/>
            <person name="Harris D."/>
            <person name="Her Y."/>
            <person name="Herzyk P."/>
            <person name="Imamura H."/>
            <person name="Otto T.D."/>
            <person name="Sanders M."/>
            <person name="Seeger K."/>
            <person name="Dujardin J.C."/>
            <person name="Berriman M."/>
            <person name="Smith D.F."/>
            <person name="Hertz-Fowler C."/>
            <person name="Mottram J.C."/>
        </authorList>
    </citation>
    <scope>NUCLEOTIDE SEQUENCE [LARGE SCALE GENOMIC DNA]</scope>
    <source>
        <strain evidence="2 3">MHOM/GT/2001/U1103</strain>
    </source>
</reference>
<dbReference type="OMA" id="GRSHCME"/>
<feature type="region of interest" description="Disordered" evidence="1">
    <location>
        <begin position="171"/>
        <end position="282"/>
    </location>
</feature>
<dbReference type="Proteomes" id="UP000007259">
    <property type="component" value="Chromosome 30"/>
</dbReference>
<gene>
    <name evidence="2" type="ORF">LMXM_30_1050</name>
</gene>
<feature type="region of interest" description="Disordered" evidence="1">
    <location>
        <begin position="351"/>
        <end position="383"/>
    </location>
</feature>
<keyword evidence="3" id="KW-1185">Reference proteome</keyword>
<dbReference type="GeneID" id="13451866"/>
<dbReference type="EMBL" id="FR799583">
    <property type="protein sequence ID" value="CBZ29159.1"/>
    <property type="molecule type" value="Genomic_DNA"/>
</dbReference>
<sequence length="383" mass="39446">MSAVAHELETPAEVKPVARNGIDMAAPLPAREDGFSVSATEIASKARPNNAIQSSVSMLHTRILSRPSTGRLHFSNAAAGSANGGKSHAVPYEGMVVHPPSRGRVSKSAAGEGAVVTSAEEKIFMRLTALKESAAKAPSLQQPAAADQTFMPARGKKKVPEPHLKHARLQKAHEAHATVGATNDSGAGAVKTTYRRRRRNGSAAGAEGRRPQHSQIAGQDIVKATKTKKPVGVSKKTQGENGKSHCMEPVASSHESARKKTAAAATAENAAAEKGSVKQKPAKKVIPAAAAAAAATTNATSAEHDAAAQSQTEKPGAEAEVPADQACADEKNIEEGATVGVDGELSAPELENEAAAAVEHANPEATDAMGEPAEQPEEDATEL</sequence>
<accession>E9B1Q2</accession>
<evidence type="ECO:0000313" key="2">
    <source>
        <dbReference type="EMBL" id="CBZ29159.1"/>
    </source>
</evidence>
<dbReference type="RefSeq" id="XP_003877622.1">
    <property type="nucleotide sequence ID" value="XM_003877573.1"/>
</dbReference>
<feature type="region of interest" description="Disordered" evidence="1">
    <location>
        <begin position="296"/>
        <end position="337"/>
    </location>
</feature>
<organism evidence="2 3">
    <name type="scientific">Leishmania mexicana (strain MHOM/GT/2001/U1103)</name>
    <dbReference type="NCBI Taxonomy" id="929439"/>
    <lineage>
        <taxon>Eukaryota</taxon>
        <taxon>Discoba</taxon>
        <taxon>Euglenozoa</taxon>
        <taxon>Kinetoplastea</taxon>
        <taxon>Metakinetoplastina</taxon>
        <taxon>Trypanosomatida</taxon>
        <taxon>Trypanosomatidae</taxon>
        <taxon>Leishmaniinae</taxon>
        <taxon>Leishmania</taxon>
    </lineage>
</organism>
<dbReference type="KEGG" id="lmi:LMXM_30_1050"/>
<feature type="compositionally biased region" description="Low complexity" evidence="1">
    <location>
        <begin position="262"/>
        <end position="274"/>
    </location>
</feature>
<feature type="compositionally biased region" description="Acidic residues" evidence="1">
    <location>
        <begin position="374"/>
        <end position="383"/>
    </location>
</feature>
<evidence type="ECO:0000313" key="3">
    <source>
        <dbReference type="Proteomes" id="UP000007259"/>
    </source>
</evidence>
<dbReference type="OrthoDB" id="268045at2759"/>
<dbReference type="VEuPathDB" id="TriTrypDB:LmxM.30.1050"/>
<name>E9B1Q2_LEIMU</name>
<proteinExistence type="predicted"/>